<comment type="similarity">
    <text evidence="2 9 10">Belongs to the TonB-dependent receptor family.</text>
</comment>
<evidence type="ECO:0000256" key="10">
    <source>
        <dbReference type="RuleBase" id="RU003357"/>
    </source>
</evidence>
<keyword evidence="7 9" id="KW-0472">Membrane</keyword>
<comment type="caution">
    <text evidence="14">The sequence shown here is derived from an EMBL/GenBank/DDBJ whole genome shotgun (WGS) entry which is preliminary data.</text>
</comment>
<dbReference type="GO" id="GO:0044718">
    <property type="term" value="P:siderophore transmembrane transport"/>
    <property type="evidence" value="ECO:0007669"/>
    <property type="project" value="TreeGrafter"/>
</dbReference>
<keyword evidence="3 9" id="KW-0813">Transport</keyword>
<dbReference type="Pfam" id="PF07715">
    <property type="entry name" value="Plug"/>
    <property type="match status" value="1"/>
</dbReference>
<keyword evidence="15" id="KW-1185">Reference proteome</keyword>
<keyword evidence="6 10" id="KW-0798">TonB box</keyword>
<evidence type="ECO:0000256" key="1">
    <source>
        <dbReference type="ARBA" id="ARBA00004571"/>
    </source>
</evidence>
<organism evidence="14 15">
    <name type="scientific">Tritonibacter aquimaris</name>
    <dbReference type="NCBI Taxonomy" id="2663379"/>
    <lineage>
        <taxon>Bacteria</taxon>
        <taxon>Pseudomonadati</taxon>
        <taxon>Pseudomonadota</taxon>
        <taxon>Alphaproteobacteria</taxon>
        <taxon>Rhodobacterales</taxon>
        <taxon>Paracoccaceae</taxon>
        <taxon>Tritonibacter</taxon>
    </lineage>
</organism>
<dbReference type="GO" id="GO:0009279">
    <property type="term" value="C:cell outer membrane"/>
    <property type="evidence" value="ECO:0007669"/>
    <property type="project" value="UniProtKB-SubCell"/>
</dbReference>
<proteinExistence type="inferred from homology"/>
<evidence type="ECO:0000256" key="2">
    <source>
        <dbReference type="ARBA" id="ARBA00009810"/>
    </source>
</evidence>
<dbReference type="InterPro" id="IPR037066">
    <property type="entry name" value="Plug_dom_sf"/>
</dbReference>
<evidence type="ECO:0000256" key="9">
    <source>
        <dbReference type="PROSITE-ProRule" id="PRU01360"/>
    </source>
</evidence>
<evidence type="ECO:0000313" key="15">
    <source>
        <dbReference type="Proteomes" id="UP000436694"/>
    </source>
</evidence>
<dbReference type="AlphaFoldDB" id="A0A844ASW7"/>
<keyword evidence="11" id="KW-0732">Signal</keyword>
<dbReference type="Proteomes" id="UP000436694">
    <property type="component" value="Unassembled WGS sequence"/>
</dbReference>
<comment type="subcellular location">
    <subcellularLocation>
        <location evidence="1 9">Cell outer membrane</location>
        <topology evidence="1 9">Multi-pass membrane protein</topology>
    </subcellularLocation>
</comment>
<reference evidence="14 15" key="1">
    <citation type="submission" date="2019-10" db="EMBL/GenBank/DDBJ databases">
        <title>Epibacterium sp. nov., isolated from seawater.</title>
        <authorList>
            <person name="Zhang X."/>
            <person name="Li N."/>
        </authorList>
    </citation>
    <scope>NUCLEOTIDE SEQUENCE [LARGE SCALE GENOMIC DNA]</scope>
    <source>
        <strain evidence="14 15">SM1969</strain>
    </source>
</reference>
<evidence type="ECO:0000256" key="4">
    <source>
        <dbReference type="ARBA" id="ARBA00022452"/>
    </source>
</evidence>
<feature type="domain" description="TonB-dependent receptor-like beta-barrel" evidence="12">
    <location>
        <begin position="202"/>
        <end position="657"/>
    </location>
</feature>
<gene>
    <name evidence="14" type="ORF">GG681_16320</name>
</gene>
<dbReference type="PANTHER" id="PTHR30069">
    <property type="entry name" value="TONB-DEPENDENT OUTER MEMBRANE RECEPTOR"/>
    <property type="match status" value="1"/>
</dbReference>
<feature type="signal peptide" evidence="11">
    <location>
        <begin position="1"/>
        <end position="20"/>
    </location>
</feature>
<feature type="domain" description="TonB-dependent receptor plug" evidence="13">
    <location>
        <begin position="46"/>
        <end position="159"/>
    </location>
</feature>
<keyword evidence="5 9" id="KW-0812">Transmembrane</keyword>
<dbReference type="RefSeq" id="WP_153549109.1">
    <property type="nucleotide sequence ID" value="NZ_WIXK01000012.1"/>
</dbReference>
<dbReference type="InterPro" id="IPR000531">
    <property type="entry name" value="Beta-barrel_TonB"/>
</dbReference>
<dbReference type="CDD" id="cd01347">
    <property type="entry name" value="ligand_gated_channel"/>
    <property type="match status" value="1"/>
</dbReference>
<evidence type="ECO:0000256" key="7">
    <source>
        <dbReference type="ARBA" id="ARBA00023136"/>
    </source>
</evidence>
<keyword evidence="14" id="KW-0675">Receptor</keyword>
<keyword evidence="8 9" id="KW-0998">Cell outer membrane</keyword>
<dbReference type="InterPro" id="IPR036942">
    <property type="entry name" value="Beta-barrel_TonB_sf"/>
</dbReference>
<dbReference type="Pfam" id="PF00593">
    <property type="entry name" value="TonB_dep_Rec_b-barrel"/>
    <property type="match status" value="1"/>
</dbReference>
<dbReference type="InterPro" id="IPR039426">
    <property type="entry name" value="TonB-dep_rcpt-like"/>
</dbReference>
<dbReference type="PROSITE" id="PS52016">
    <property type="entry name" value="TONB_DEPENDENT_REC_3"/>
    <property type="match status" value="1"/>
</dbReference>
<dbReference type="Gene3D" id="2.40.170.20">
    <property type="entry name" value="TonB-dependent receptor, beta-barrel domain"/>
    <property type="match status" value="1"/>
</dbReference>
<evidence type="ECO:0000259" key="13">
    <source>
        <dbReference type="Pfam" id="PF07715"/>
    </source>
</evidence>
<dbReference type="Gene3D" id="2.170.130.10">
    <property type="entry name" value="TonB-dependent receptor, plug domain"/>
    <property type="match status" value="1"/>
</dbReference>
<dbReference type="SUPFAM" id="SSF56935">
    <property type="entry name" value="Porins"/>
    <property type="match status" value="1"/>
</dbReference>
<evidence type="ECO:0000256" key="5">
    <source>
        <dbReference type="ARBA" id="ARBA00022692"/>
    </source>
</evidence>
<evidence type="ECO:0000256" key="11">
    <source>
        <dbReference type="SAM" id="SignalP"/>
    </source>
</evidence>
<evidence type="ECO:0000256" key="8">
    <source>
        <dbReference type="ARBA" id="ARBA00023237"/>
    </source>
</evidence>
<sequence>MHKATLAALLASVSALPVMAQENLSAADGEFIGTVTLGESRRGVQTDVAASETIITQDEIEDRQPGTVAELLDTIPNVNLLNGSTPQGAGISIRGLGNQAGTYGTDGKIAVVVDGVASGAEEIYRNGGSLALEPELYRKIRVTRGPSNGFRYSSGAIGGSIELETKNASDFLEEGDTFAFRGKAGYESNGDGNLFTGILAFRPVENFELLGFLGRRDIDAREDGGNNTLNNTDFSQRSHLIKGSYRFSDDLKLTFAHSHNEVPQFDTDYNAFSGVPSGFGTVDRYTEDQTSYVELAYDPVDNDLVNLTFRLQRKNEEIELTPRDNPFGPLGFTLLEANHLTETRSLRIDNLARFSLGSTNHNLTTGVEYSKRDRTSATDGGLNDSSSLGGTDKSIAVYIVDEIEVNNSLTVTPQLRYETQTLEGKNNPVASAFGAPYVDANDVEFDKSALTGALSVKYDFTDSWAAFGTWAYNENLPPLDDLGTSFITQSERAETVEVGVSYDGLDVFTSNDTLKGKLTYFQTDIRNGTTYSGIDSIDLDGLELELSYAHPDFYVDFNAGRTRGEITEITTGSSFAKGDFFDHTPADAVQLTLGKRFFDNQLDANIEVSHAFSHDRTNQTSGARGPSESYTLVDLSMSYKPNQGVLKGTEWRASVENATDREFRRFGSSRNGTGRNFVFSIAKTF</sequence>
<name>A0A844ASW7_9RHOB</name>
<dbReference type="GO" id="GO:0015344">
    <property type="term" value="F:siderophore uptake transmembrane transporter activity"/>
    <property type="evidence" value="ECO:0007669"/>
    <property type="project" value="TreeGrafter"/>
</dbReference>
<evidence type="ECO:0000259" key="12">
    <source>
        <dbReference type="Pfam" id="PF00593"/>
    </source>
</evidence>
<evidence type="ECO:0000256" key="3">
    <source>
        <dbReference type="ARBA" id="ARBA00022448"/>
    </source>
</evidence>
<dbReference type="InterPro" id="IPR012910">
    <property type="entry name" value="Plug_dom"/>
</dbReference>
<feature type="chain" id="PRO_5032365072" evidence="11">
    <location>
        <begin position="21"/>
        <end position="685"/>
    </location>
</feature>
<accession>A0A844ASW7</accession>
<dbReference type="EMBL" id="WIXK01000012">
    <property type="protein sequence ID" value="MQY44213.1"/>
    <property type="molecule type" value="Genomic_DNA"/>
</dbReference>
<dbReference type="PANTHER" id="PTHR30069:SF41">
    <property type="entry name" value="HEME_HEMOPEXIN UTILIZATION PROTEIN C"/>
    <property type="match status" value="1"/>
</dbReference>
<protein>
    <submittedName>
        <fullName evidence="14">TonB-dependent receptor plug domain-containing protein</fullName>
    </submittedName>
</protein>
<keyword evidence="4 9" id="KW-1134">Transmembrane beta strand</keyword>
<evidence type="ECO:0000256" key="6">
    <source>
        <dbReference type="ARBA" id="ARBA00023077"/>
    </source>
</evidence>
<evidence type="ECO:0000313" key="14">
    <source>
        <dbReference type="EMBL" id="MQY44213.1"/>
    </source>
</evidence>